<comment type="caution">
    <text evidence="2">The sequence shown here is derived from an EMBL/GenBank/DDBJ whole genome shotgun (WGS) entry which is preliminary data.</text>
</comment>
<keyword evidence="1" id="KW-1133">Transmembrane helix</keyword>
<sequence>MLRILLPRLLTLGHLRPLMSHFVMLGEQRGCYPSTSFLLRSMLLMFGVDNLVRKLLLLLGIDNLLILMLVIFLPRILPLGPHIPLFVDVGHLILGIFVLEMFLLMLGMLLPRQLLHI</sequence>
<protein>
    <submittedName>
        <fullName evidence="2">Uncharacterized protein</fullName>
    </submittedName>
</protein>
<feature type="transmembrane region" description="Helical" evidence="1">
    <location>
        <begin position="89"/>
        <end position="110"/>
    </location>
</feature>
<feature type="transmembrane region" description="Helical" evidence="1">
    <location>
        <begin position="55"/>
        <end position="77"/>
    </location>
</feature>
<proteinExistence type="predicted"/>
<evidence type="ECO:0000256" key="1">
    <source>
        <dbReference type="SAM" id="Phobius"/>
    </source>
</evidence>
<reference evidence="2 3" key="1">
    <citation type="submission" date="2018-02" db="EMBL/GenBank/DDBJ databases">
        <title>Draft genome of wild Prunus yedoensis var. nudiflora.</title>
        <authorList>
            <person name="Baek S."/>
            <person name="Kim J.-H."/>
            <person name="Choi K."/>
            <person name="Kim G.-B."/>
            <person name="Cho A."/>
            <person name="Jang H."/>
            <person name="Shin C.-H."/>
            <person name="Yu H.-J."/>
            <person name="Mun J.-H."/>
        </authorList>
    </citation>
    <scope>NUCLEOTIDE SEQUENCE [LARGE SCALE GENOMIC DNA]</scope>
    <source>
        <strain evidence="3">cv. Jeju island</strain>
        <tissue evidence="2">Leaf</tissue>
    </source>
</reference>
<keyword evidence="1" id="KW-0812">Transmembrane</keyword>
<dbReference type="EMBL" id="PJQY01003784">
    <property type="protein sequence ID" value="PQM34614.1"/>
    <property type="molecule type" value="Genomic_DNA"/>
</dbReference>
<gene>
    <name evidence="2" type="ORF">Pyn_00571</name>
</gene>
<dbReference type="AlphaFoldDB" id="A0A314UDY3"/>
<evidence type="ECO:0000313" key="3">
    <source>
        <dbReference type="Proteomes" id="UP000250321"/>
    </source>
</evidence>
<evidence type="ECO:0000313" key="2">
    <source>
        <dbReference type="EMBL" id="PQM34614.1"/>
    </source>
</evidence>
<organism evidence="2 3">
    <name type="scientific">Prunus yedoensis var. nudiflora</name>
    <dbReference type="NCBI Taxonomy" id="2094558"/>
    <lineage>
        <taxon>Eukaryota</taxon>
        <taxon>Viridiplantae</taxon>
        <taxon>Streptophyta</taxon>
        <taxon>Embryophyta</taxon>
        <taxon>Tracheophyta</taxon>
        <taxon>Spermatophyta</taxon>
        <taxon>Magnoliopsida</taxon>
        <taxon>eudicotyledons</taxon>
        <taxon>Gunneridae</taxon>
        <taxon>Pentapetalae</taxon>
        <taxon>rosids</taxon>
        <taxon>fabids</taxon>
        <taxon>Rosales</taxon>
        <taxon>Rosaceae</taxon>
        <taxon>Amygdaloideae</taxon>
        <taxon>Amygdaleae</taxon>
        <taxon>Prunus</taxon>
    </lineage>
</organism>
<keyword evidence="3" id="KW-1185">Reference proteome</keyword>
<accession>A0A314UDY3</accession>
<dbReference type="Proteomes" id="UP000250321">
    <property type="component" value="Unassembled WGS sequence"/>
</dbReference>
<name>A0A314UDY3_PRUYE</name>
<keyword evidence="1" id="KW-0472">Membrane</keyword>